<proteinExistence type="inferred from homology"/>
<accession>S0EWJ4</accession>
<keyword evidence="2" id="KW-0732">Signal</keyword>
<dbReference type="PROSITE" id="PS51257">
    <property type="entry name" value="PROKAR_LIPOPROTEIN"/>
    <property type="match status" value="1"/>
</dbReference>
<dbReference type="NCBIfam" id="NF038402">
    <property type="entry name" value="TroA_like"/>
    <property type="match status" value="1"/>
</dbReference>
<name>S0EWJ4_CHTCT</name>
<dbReference type="CDD" id="cd01143">
    <property type="entry name" value="YvrC"/>
    <property type="match status" value="1"/>
</dbReference>
<evidence type="ECO:0000256" key="1">
    <source>
        <dbReference type="ARBA" id="ARBA00008814"/>
    </source>
</evidence>
<sequence length="330" mass="35263">MVKAGGFCVDTPMKRFALVILTAGLIWGIGAGCSNTPSAKRATALPQSPSGTITSLVDTVGHHLILKRYPQRIVSCAPSITEILYKLGLQNRLVLDTTACDYPPEAKQKPHFNALSNDIEPILAQNPDLVIDIKDLNHNLLAPLQKAGVPQLTIDVSSVKAVLSSILLLGEATGTSQQAQALVQSLQAKLNAVRTAVAKAPHRPRVLILYGTNPLYTTGPNSFINDLITIAGGVNVVAKPPPGNVISPEEAVALQPEVILCAPELVPAIRQMPGWAQAVPAVRNNRFFTAIDTLERPGPRMADAVVALARYLHPHEMAHFNRSALVRTAP</sequence>
<evidence type="ECO:0000313" key="5">
    <source>
        <dbReference type="Proteomes" id="UP000014227"/>
    </source>
</evidence>
<feature type="domain" description="Fe/B12 periplasmic-binding" evidence="3">
    <location>
        <begin position="72"/>
        <end position="316"/>
    </location>
</feature>
<dbReference type="OrthoDB" id="9787830at2"/>
<dbReference type="PANTHER" id="PTHR30535:SF34">
    <property type="entry name" value="MOLYBDATE-BINDING PROTEIN MOLA"/>
    <property type="match status" value="1"/>
</dbReference>
<dbReference type="KEGG" id="ccz:CCALI_01972"/>
<protein>
    <submittedName>
        <fullName evidence="4">ABC-type Fe3+-hydroxamate transport system,periplasmic component</fullName>
    </submittedName>
</protein>
<dbReference type="STRING" id="454171.CP488_02119"/>
<dbReference type="PATRIC" id="fig|1303518.3.peg.2029"/>
<gene>
    <name evidence="4" type="ORF">CCALI_01972</name>
</gene>
<organism evidence="4 5">
    <name type="scientific">Chthonomonas calidirosea (strain DSM 23976 / ICMP 18418 / T49)</name>
    <dbReference type="NCBI Taxonomy" id="1303518"/>
    <lineage>
        <taxon>Bacteria</taxon>
        <taxon>Bacillati</taxon>
        <taxon>Armatimonadota</taxon>
        <taxon>Chthonomonadia</taxon>
        <taxon>Chthonomonadales</taxon>
        <taxon>Chthonomonadaceae</taxon>
        <taxon>Chthonomonas</taxon>
    </lineage>
</organism>
<dbReference type="InterPro" id="IPR050902">
    <property type="entry name" value="ABC_Transporter_SBP"/>
</dbReference>
<dbReference type="PROSITE" id="PS50983">
    <property type="entry name" value="FE_B12_PBP"/>
    <property type="match status" value="1"/>
</dbReference>
<dbReference type="Gene3D" id="3.40.50.1980">
    <property type="entry name" value="Nitrogenase molybdenum iron protein domain"/>
    <property type="match status" value="2"/>
</dbReference>
<dbReference type="InParanoid" id="S0EWJ4"/>
<evidence type="ECO:0000256" key="2">
    <source>
        <dbReference type="ARBA" id="ARBA00022729"/>
    </source>
</evidence>
<reference evidence="5" key="1">
    <citation type="submission" date="2013-03" db="EMBL/GenBank/DDBJ databases">
        <title>Genome sequence of Chthonomonas calidirosea, the first sequenced genome from the Armatimonadetes phylum (formally candidate division OP10).</title>
        <authorList>
            <person name="Lee K.C.Y."/>
            <person name="Morgan X.C."/>
            <person name="Dunfield P.F."/>
            <person name="Tamas I."/>
            <person name="Houghton K.M."/>
            <person name="Vyssotski M."/>
            <person name="Ryan J.L.J."/>
            <person name="Lagutin K."/>
            <person name="McDonald I.R."/>
            <person name="Stott M.B."/>
        </authorList>
    </citation>
    <scope>NUCLEOTIDE SEQUENCE [LARGE SCALE GENOMIC DNA]</scope>
    <source>
        <strain evidence="5">DSM 23976 / ICMP 18418 / T49</strain>
    </source>
</reference>
<dbReference type="Pfam" id="PF01497">
    <property type="entry name" value="Peripla_BP_2"/>
    <property type="match status" value="1"/>
</dbReference>
<dbReference type="AlphaFoldDB" id="S0EWJ4"/>
<dbReference type="RefSeq" id="WP_016483304.1">
    <property type="nucleotide sequence ID" value="NC_021487.1"/>
</dbReference>
<dbReference type="Proteomes" id="UP000014227">
    <property type="component" value="Chromosome I"/>
</dbReference>
<keyword evidence="5" id="KW-1185">Reference proteome</keyword>
<dbReference type="eggNOG" id="COG0614">
    <property type="taxonomic scope" value="Bacteria"/>
</dbReference>
<dbReference type="InterPro" id="IPR002491">
    <property type="entry name" value="ABC_transptr_periplasmic_BD"/>
</dbReference>
<dbReference type="InterPro" id="IPR054828">
    <property type="entry name" value="Vit_B12_bind_prot"/>
</dbReference>
<dbReference type="FunCoup" id="S0EWJ4">
    <property type="interactions" value="200"/>
</dbReference>
<evidence type="ECO:0000259" key="3">
    <source>
        <dbReference type="PROSITE" id="PS50983"/>
    </source>
</evidence>
<dbReference type="SUPFAM" id="SSF53807">
    <property type="entry name" value="Helical backbone' metal receptor"/>
    <property type="match status" value="1"/>
</dbReference>
<dbReference type="EMBL" id="HF951689">
    <property type="protein sequence ID" value="CCW35779.1"/>
    <property type="molecule type" value="Genomic_DNA"/>
</dbReference>
<evidence type="ECO:0000313" key="4">
    <source>
        <dbReference type="EMBL" id="CCW35779.1"/>
    </source>
</evidence>
<comment type="similarity">
    <text evidence="1">Belongs to the bacterial solute-binding protein 8 family.</text>
</comment>
<dbReference type="HOGENOM" id="CLU_038034_2_8_0"/>
<dbReference type="PANTHER" id="PTHR30535">
    <property type="entry name" value="VITAMIN B12-BINDING PROTEIN"/>
    <property type="match status" value="1"/>
</dbReference>